<dbReference type="PANTHER" id="PTHR47966">
    <property type="entry name" value="BETA-SITE APP-CLEAVING ENZYME, ISOFORM A-RELATED"/>
    <property type="match status" value="1"/>
</dbReference>
<dbReference type="SUPFAM" id="SSF50630">
    <property type="entry name" value="Acid proteases"/>
    <property type="match status" value="1"/>
</dbReference>
<feature type="active site" evidence="14">
    <location>
        <position position="324"/>
    </location>
</feature>
<evidence type="ECO:0000256" key="16">
    <source>
        <dbReference type="RuleBase" id="RU000454"/>
    </source>
</evidence>
<dbReference type="InterPro" id="IPR021109">
    <property type="entry name" value="Peptidase_aspartic_dom_sf"/>
</dbReference>
<evidence type="ECO:0000259" key="18">
    <source>
        <dbReference type="PROSITE" id="PS51767"/>
    </source>
</evidence>
<dbReference type="Pfam" id="PF00026">
    <property type="entry name" value="Asp"/>
    <property type="match status" value="1"/>
</dbReference>
<evidence type="ECO:0000256" key="12">
    <source>
        <dbReference type="ARBA" id="ARBA00070311"/>
    </source>
</evidence>
<keyword evidence="7 15" id="KW-1015">Disulfide bond</keyword>
<feature type="active site" evidence="14">
    <location>
        <position position="91"/>
    </location>
</feature>
<dbReference type="InterPro" id="IPR001461">
    <property type="entry name" value="Aspartic_peptidase_A1"/>
</dbReference>
<evidence type="ECO:0000256" key="11">
    <source>
        <dbReference type="ARBA" id="ARBA00067072"/>
    </source>
</evidence>
<feature type="disulfide bond" evidence="15">
    <location>
        <begin position="104"/>
        <end position="109"/>
    </location>
</feature>
<sequence length="491" mass="51507">MRSSFLLLSAAVLATSSVYCSPIDSSTTNNHDEPKLVRLPLIRRPHSGNIDPGSLRKRDPFSATLYNDQGSQYLVEVGVGTPAQQFTVTFDTGSADLWVPSTSCPTLECPYSRFDPSKSSTFKDINSNFSIEYGIGSVKGEYATDTVTVAGVSVQNQQFGLASTTSDILTTNSVGGSGSDTPSVNSSSSNDVVGNGILGLGYPRLTSAASKGGEGYNPFVFNLVEQNLISQHIFSVYMNNADQVGWAGEVIFGGVDDSKFSGNISYLPVAKLQTSSNPLSSIISSSSAYFYWMTYGQGVAVENPQSTRATSNVSFDQVTAFIIDTGTTLTYLPNNMAVSIAESLVGAGNYALDTQSQVFVADCSAAKTDAALVLSMSQSSKVSPDPVTITVPVSQLLIPLDGPTTDTASTCMLGIAPIGSNNNMLLVGDSVLRSTYLVFDIEHNQIGFASAKNVAGQVNGVGAENTSSASSNVARIVLPLVMVIGVMLLSA</sequence>
<evidence type="ECO:0000256" key="10">
    <source>
        <dbReference type="ARBA" id="ARBA00059864"/>
    </source>
</evidence>
<feature type="signal peptide" evidence="17">
    <location>
        <begin position="1"/>
        <end position="20"/>
    </location>
</feature>
<comment type="similarity">
    <text evidence="1 16">Belongs to the peptidase A1 family.</text>
</comment>
<dbReference type="AlphaFoldDB" id="A0A077W7T3"/>
<feature type="chain" id="PRO_5001725971" description="Mucorpepsin" evidence="17">
    <location>
        <begin position="21"/>
        <end position="491"/>
    </location>
</feature>
<dbReference type="InterPro" id="IPR001969">
    <property type="entry name" value="Aspartic_peptidase_AS"/>
</dbReference>
<evidence type="ECO:0000256" key="2">
    <source>
        <dbReference type="ARBA" id="ARBA00022670"/>
    </source>
</evidence>
<evidence type="ECO:0000313" key="19">
    <source>
        <dbReference type="EMBL" id="CDS03477.1"/>
    </source>
</evidence>
<evidence type="ECO:0000256" key="13">
    <source>
        <dbReference type="ARBA" id="ARBA00075933"/>
    </source>
</evidence>
<dbReference type="PANTHER" id="PTHR47966:SF65">
    <property type="entry name" value="ASPARTIC-TYPE ENDOPEPTIDASE"/>
    <property type="match status" value="1"/>
</dbReference>
<keyword evidence="5 16" id="KW-0378">Hydrolase</keyword>
<comment type="catalytic activity">
    <reaction evidence="9">
        <text>Hydrolysis of proteins, favoring hydrophobic residues at P1 and P1'. Clots milk. Does not accept Lys at P1, and hence does not activate trypsinogen.</text>
        <dbReference type="EC" id="3.4.23.23"/>
    </reaction>
</comment>
<protein>
    <recommendedName>
        <fullName evidence="12">Mucorpepsin</fullName>
        <ecNumber evidence="11">3.4.23.23</ecNumber>
    </recommendedName>
    <alternativeName>
        <fullName evidence="13">Mucor rennin</fullName>
    </alternativeName>
</protein>
<dbReference type="EMBL" id="LK023313">
    <property type="protein sequence ID" value="CDS03477.1"/>
    <property type="molecule type" value="Genomic_DNA"/>
</dbReference>
<gene>
    <name evidence="19" type="ORF">LRAMOSA00879</name>
</gene>
<evidence type="ECO:0000256" key="4">
    <source>
        <dbReference type="ARBA" id="ARBA00022750"/>
    </source>
</evidence>
<evidence type="ECO:0000256" key="7">
    <source>
        <dbReference type="ARBA" id="ARBA00023157"/>
    </source>
</evidence>
<evidence type="ECO:0000256" key="17">
    <source>
        <dbReference type="SAM" id="SignalP"/>
    </source>
</evidence>
<dbReference type="GO" id="GO:0004190">
    <property type="term" value="F:aspartic-type endopeptidase activity"/>
    <property type="evidence" value="ECO:0007669"/>
    <property type="project" value="UniProtKB-KW"/>
</dbReference>
<dbReference type="InterPro" id="IPR034164">
    <property type="entry name" value="Pepsin-like_dom"/>
</dbReference>
<evidence type="ECO:0000256" key="1">
    <source>
        <dbReference type="ARBA" id="ARBA00007447"/>
    </source>
</evidence>
<dbReference type="GO" id="GO:0006508">
    <property type="term" value="P:proteolysis"/>
    <property type="evidence" value="ECO:0007669"/>
    <property type="project" value="UniProtKB-KW"/>
</dbReference>
<evidence type="ECO:0000256" key="6">
    <source>
        <dbReference type="ARBA" id="ARBA00023145"/>
    </source>
</evidence>
<evidence type="ECO:0000256" key="9">
    <source>
        <dbReference type="ARBA" id="ARBA00052485"/>
    </source>
</evidence>
<name>A0A077W7T3_9FUNG</name>
<reference evidence="19" key="1">
    <citation type="journal article" date="2014" name="Genome Announc.">
        <title>De novo whole-genome sequence and genome annotation of Lichtheimia ramosa.</title>
        <authorList>
            <person name="Linde J."/>
            <person name="Schwartze V."/>
            <person name="Binder U."/>
            <person name="Lass-Florl C."/>
            <person name="Voigt K."/>
            <person name="Horn F."/>
        </authorList>
    </citation>
    <scope>NUCLEOTIDE SEQUENCE</scope>
    <source>
        <strain evidence="19">JMRC FSU:6197</strain>
    </source>
</reference>
<dbReference type="Gene3D" id="2.40.70.10">
    <property type="entry name" value="Acid Proteases"/>
    <property type="match status" value="2"/>
</dbReference>
<feature type="disulfide bond" evidence="15">
    <location>
        <begin position="363"/>
        <end position="411"/>
    </location>
</feature>
<evidence type="ECO:0000256" key="8">
    <source>
        <dbReference type="ARBA" id="ARBA00023180"/>
    </source>
</evidence>
<dbReference type="CDD" id="cd05471">
    <property type="entry name" value="pepsin_like"/>
    <property type="match status" value="1"/>
</dbReference>
<keyword evidence="2 16" id="KW-0645">Protease</keyword>
<keyword evidence="8" id="KW-0325">Glycoprotein</keyword>
<evidence type="ECO:0000256" key="15">
    <source>
        <dbReference type="PIRSR" id="PIRSR601461-2"/>
    </source>
</evidence>
<keyword evidence="4 16" id="KW-0064">Aspartyl protease</keyword>
<evidence type="ECO:0000256" key="3">
    <source>
        <dbReference type="ARBA" id="ARBA00022729"/>
    </source>
</evidence>
<feature type="domain" description="Peptidase A1" evidence="18">
    <location>
        <begin position="73"/>
        <end position="449"/>
    </location>
</feature>
<proteinExistence type="inferred from homology"/>
<dbReference type="InterPro" id="IPR033121">
    <property type="entry name" value="PEPTIDASE_A1"/>
</dbReference>
<dbReference type="PROSITE" id="PS51767">
    <property type="entry name" value="PEPTIDASE_A1"/>
    <property type="match status" value="1"/>
</dbReference>
<dbReference type="FunFam" id="2.40.70.10:FF:000008">
    <property type="entry name" value="Cathepsin D"/>
    <property type="match status" value="1"/>
</dbReference>
<evidence type="ECO:0000256" key="14">
    <source>
        <dbReference type="PIRSR" id="PIRSR601461-1"/>
    </source>
</evidence>
<dbReference type="EC" id="3.4.23.23" evidence="11"/>
<keyword evidence="3 17" id="KW-0732">Signal</keyword>
<organism evidence="19">
    <name type="scientific">Lichtheimia ramosa</name>
    <dbReference type="NCBI Taxonomy" id="688394"/>
    <lineage>
        <taxon>Eukaryota</taxon>
        <taxon>Fungi</taxon>
        <taxon>Fungi incertae sedis</taxon>
        <taxon>Mucoromycota</taxon>
        <taxon>Mucoromycotina</taxon>
        <taxon>Mucoromycetes</taxon>
        <taxon>Mucorales</taxon>
        <taxon>Lichtheimiaceae</taxon>
        <taxon>Lichtheimia</taxon>
    </lineage>
</organism>
<evidence type="ECO:0000256" key="5">
    <source>
        <dbReference type="ARBA" id="ARBA00022801"/>
    </source>
</evidence>
<dbReference type="PRINTS" id="PR00792">
    <property type="entry name" value="PEPSIN"/>
</dbReference>
<accession>A0A077W7T3</accession>
<dbReference type="OrthoDB" id="771136at2759"/>
<comment type="function">
    <text evidence="10">This enzyme, capable of clotting milk is frequently used for cheese production.</text>
</comment>
<dbReference type="PROSITE" id="PS00141">
    <property type="entry name" value="ASP_PROTEASE"/>
    <property type="match status" value="2"/>
</dbReference>
<keyword evidence="6" id="KW-0865">Zymogen</keyword>